<reference evidence="6" key="1">
    <citation type="submission" date="2021-02" db="EMBL/GenBank/DDBJ databases">
        <title>Genome sequence Cadophora malorum strain M34.</title>
        <authorList>
            <person name="Stefanovic E."/>
            <person name="Vu D."/>
            <person name="Scully C."/>
            <person name="Dijksterhuis J."/>
            <person name="Roader J."/>
            <person name="Houbraken J."/>
        </authorList>
    </citation>
    <scope>NUCLEOTIDE SEQUENCE</scope>
    <source>
        <strain evidence="6">M34</strain>
    </source>
</reference>
<evidence type="ECO:0000256" key="3">
    <source>
        <dbReference type="ARBA" id="ARBA00022989"/>
    </source>
</evidence>
<sequence>MGPQSLKNLDRADLASLKGVPPPSDQSLLEHAREIFRSDRNRWSWSGFRDAHRIRRWRWDEYRSAASREPPLFLDSTLPKEQQIGYISEDRIVEFLGQVKGEDDAELSGGRLVLSFSKDMSPPYTPSIGSETLLGLSDIFKVQWLQDHYPAQISTSLLRDETSLENTRVFVCSTGHGTVYPCTVVTAFNVKSGDLQGFIIADLGAFDHFAMLGLPSQIEASHHPLLVHVLVVERSLEVLLSDLEYTNVHTVVKNVTLNQRYADKVAEYRVWWAGWQNRLSVLQRTTTFLLSQLEDIELWLPPESVKEYNVTSKHIAARLGRVVESSKSASVFGKTIANRLAAWQDAAFRKAAQTDSNIMQCISELTRKDGSTMKLLAFLGTVFLPATFVTSFFSMPILDWDAPSASEIVGNYFWVWWLVMVPLSLITFAIPILWKTIRRHRKPIDLEQQD</sequence>
<protein>
    <submittedName>
        <fullName evidence="6">Uncharacterized protein</fullName>
    </submittedName>
</protein>
<dbReference type="SUPFAM" id="SSF144083">
    <property type="entry name" value="Magnesium transport protein CorA, transmembrane region"/>
    <property type="match status" value="1"/>
</dbReference>
<organism evidence="6 7">
    <name type="scientific">Cadophora malorum</name>
    <dbReference type="NCBI Taxonomy" id="108018"/>
    <lineage>
        <taxon>Eukaryota</taxon>
        <taxon>Fungi</taxon>
        <taxon>Dikarya</taxon>
        <taxon>Ascomycota</taxon>
        <taxon>Pezizomycotina</taxon>
        <taxon>Leotiomycetes</taxon>
        <taxon>Helotiales</taxon>
        <taxon>Ploettnerulaceae</taxon>
        <taxon>Cadophora</taxon>
    </lineage>
</organism>
<keyword evidence="2 5" id="KW-0812">Transmembrane</keyword>
<dbReference type="InterPro" id="IPR045863">
    <property type="entry name" value="CorA_TM1_TM2"/>
</dbReference>
<comment type="subcellular location">
    <subcellularLocation>
        <location evidence="1">Membrane</location>
        <topology evidence="1">Multi-pass membrane protein</topology>
    </subcellularLocation>
</comment>
<evidence type="ECO:0000256" key="2">
    <source>
        <dbReference type="ARBA" id="ARBA00022692"/>
    </source>
</evidence>
<dbReference type="OrthoDB" id="3561681at2759"/>
<evidence type="ECO:0000256" key="5">
    <source>
        <dbReference type="SAM" id="Phobius"/>
    </source>
</evidence>
<feature type="transmembrane region" description="Helical" evidence="5">
    <location>
        <begin position="375"/>
        <end position="394"/>
    </location>
</feature>
<accession>A0A8H7TGT3</accession>
<evidence type="ECO:0000256" key="1">
    <source>
        <dbReference type="ARBA" id="ARBA00004141"/>
    </source>
</evidence>
<dbReference type="Pfam" id="PF01544">
    <property type="entry name" value="CorA"/>
    <property type="match status" value="1"/>
</dbReference>
<keyword evidence="4 5" id="KW-0472">Membrane</keyword>
<dbReference type="EMBL" id="JAFJYH010000125">
    <property type="protein sequence ID" value="KAG4418593.1"/>
    <property type="molecule type" value="Genomic_DNA"/>
</dbReference>
<evidence type="ECO:0000313" key="6">
    <source>
        <dbReference type="EMBL" id="KAG4418593.1"/>
    </source>
</evidence>
<gene>
    <name evidence="6" type="ORF">IFR04_008304</name>
</gene>
<dbReference type="GO" id="GO:0016020">
    <property type="term" value="C:membrane"/>
    <property type="evidence" value="ECO:0007669"/>
    <property type="project" value="UniProtKB-SubCell"/>
</dbReference>
<dbReference type="AlphaFoldDB" id="A0A8H7TGT3"/>
<comment type="caution">
    <text evidence="6">The sequence shown here is derived from an EMBL/GenBank/DDBJ whole genome shotgun (WGS) entry which is preliminary data.</text>
</comment>
<dbReference type="Gene3D" id="1.20.58.340">
    <property type="entry name" value="Magnesium transport protein CorA, transmembrane region"/>
    <property type="match status" value="1"/>
</dbReference>
<dbReference type="InterPro" id="IPR002523">
    <property type="entry name" value="MgTranspt_CorA/ZnTranspt_ZntB"/>
</dbReference>
<proteinExistence type="predicted"/>
<feature type="transmembrane region" description="Helical" evidence="5">
    <location>
        <begin position="414"/>
        <end position="434"/>
    </location>
</feature>
<keyword evidence="7" id="KW-1185">Reference proteome</keyword>
<name>A0A8H7TGT3_9HELO</name>
<evidence type="ECO:0000313" key="7">
    <source>
        <dbReference type="Proteomes" id="UP000664132"/>
    </source>
</evidence>
<dbReference type="Proteomes" id="UP000664132">
    <property type="component" value="Unassembled WGS sequence"/>
</dbReference>
<dbReference type="GO" id="GO:0046873">
    <property type="term" value="F:metal ion transmembrane transporter activity"/>
    <property type="evidence" value="ECO:0007669"/>
    <property type="project" value="InterPro"/>
</dbReference>
<evidence type="ECO:0000256" key="4">
    <source>
        <dbReference type="ARBA" id="ARBA00023136"/>
    </source>
</evidence>
<keyword evidence="3 5" id="KW-1133">Transmembrane helix</keyword>